<accession>A0A175RZP7</accession>
<name>A0A175RZP7_9MICO</name>
<protein>
    <submittedName>
        <fullName evidence="2">Uncharacterized protein</fullName>
    </submittedName>
</protein>
<proteinExistence type="predicted"/>
<dbReference type="AlphaFoldDB" id="A0A175RZP7"/>
<dbReference type="Proteomes" id="UP000078252">
    <property type="component" value="Unassembled WGS sequence"/>
</dbReference>
<keyword evidence="1" id="KW-0812">Transmembrane</keyword>
<dbReference type="PATRIC" id="fig|33881.3.peg.917"/>
<evidence type="ECO:0000313" key="3">
    <source>
        <dbReference type="Proteomes" id="UP000078252"/>
    </source>
</evidence>
<organism evidence="2 3">
    <name type="scientific">Curtobacterium luteum</name>
    <dbReference type="NCBI Taxonomy" id="33881"/>
    <lineage>
        <taxon>Bacteria</taxon>
        <taxon>Bacillati</taxon>
        <taxon>Actinomycetota</taxon>
        <taxon>Actinomycetes</taxon>
        <taxon>Micrococcales</taxon>
        <taxon>Microbacteriaceae</taxon>
        <taxon>Curtobacterium</taxon>
    </lineage>
</organism>
<gene>
    <name evidence="2" type="ORF">NS184_03270</name>
</gene>
<evidence type="ECO:0000256" key="1">
    <source>
        <dbReference type="SAM" id="Phobius"/>
    </source>
</evidence>
<comment type="caution">
    <text evidence="2">The sequence shown here is derived from an EMBL/GenBank/DDBJ whole genome shotgun (WGS) entry which is preliminary data.</text>
</comment>
<feature type="transmembrane region" description="Helical" evidence="1">
    <location>
        <begin position="149"/>
        <end position="172"/>
    </location>
</feature>
<dbReference type="EMBL" id="LDQC01000021">
    <property type="protein sequence ID" value="KTR09177.1"/>
    <property type="molecule type" value="Genomic_DNA"/>
</dbReference>
<sequence length="189" mass="19625">MTWWGTGTAGTVGPVQGIGMIDEAGRLRLIGAGAAGAAFGVVLVVLVLSSWTPATPTVLVVVGVPAGAAGAAIGLLTTMRSWRLDGGYERSVAAQRWVADGKVPADVPAEVWIPMLQAQADREGAGWGKVLLGVLWIAMSWSMRDQHGPLVTTMLIGLWVGLALWGGVVVVPRARAARALLRDRVAALS</sequence>
<feature type="transmembrane region" description="Helical" evidence="1">
    <location>
        <begin position="57"/>
        <end position="76"/>
    </location>
</feature>
<keyword evidence="1" id="KW-0472">Membrane</keyword>
<feature type="transmembrane region" description="Helical" evidence="1">
    <location>
        <begin position="29"/>
        <end position="51"/>
    </location>
</feature>
<reference evidence="2 3" key="1">
    <citation type="journal article" date="2016" name="Front. Microbiol.">
        <title>Genomic Resource of Rice Seed Associated Bacteria.</title>
        <authorList>
            <person name="Midha S."/>
            <person name="Bansal K."/>
            <person name="Sharma S."/>
            <person name="Kumar N."/>
            <person name="Patil P.P."/>
            <person name="Chaudhry V."/>
            <person name="Patil P.B."/>
        </authorList>
    </citation>
    <scope>NUCLEOTIDE SEQUENCE [LARGE SCALE GENOMIC DNA]</scope>
    <source>
        <strain evidence="2 3">NS184</strain>
    </source>
</reference>
<evidence type="ECO:0000313" key="2">
    <source>
        <dbReference type="EMBL" id="KTR09177.1"/>
    </source>
</evidence>
<keyword evidence="1" id="KW-1133">Transmembrane helix</keyword>